<feature type="compositionally biased region" description="Low complexity" evidence="1">
    <location>
        <begin position="8"/>
        <end position="25"/>
    </location>
</feature>
<dbReference type="Proteomes" id="UP001055303">
    <property type="component" value="Unassembled WGS sequence"/>
</dbReference>
<keyword evidence="5" id="KW-1185">Reference proteome</keyword>
<dbReference type="EMBL" id="CABFVH010000049">
    <property type="protein sequence ID" value="VUF15262.1"/>
    <property type="molecule type" value="Genomic_DNA"/>
</dbReference>
<evidence type="ECO:0000313" key="2">
    <source>
        <dbReference type="EMBL" id="GJD58922.1"/>
    </source>
</evidence>
<reference evidence="2" key="3">
    <citation type="submission" date="2021-08" db="EMBL/GenBank/DDBJ databases">
        <authorList>
            <person name="Tani A."/>
            <person name="Ola A."/>
            <person name="Ogura Y."/>
            <person name="Katsura K."/>
            <person name="Hayashi T."/>
        </authorList>
    </citation>
    <scope>NUCLEOTIDE SEQUENCE</scope>
    <source>
        <strain evidence="2">DSM 22415</strain>
    </source>
</reference>
<dbReference type="EMBL" id="BPQI01000176">
    <property type="protein sequence ID" value="GJD58922.1"/>
    <property type="molecule type" value="Genomic_DNA"/>
</dbReference>
<organism evidence="3 4">
    <name type="scientific">Methylobacterium dankookense</name>
    <dbReference type="NCBI Taxonomy" id="560405"/>
    <lineage>
        <taxon>Bacteria</taxon>
        <taxon>Pseudomonadati</taxon>
        <taxon>Pseudomonadota</taxon>
        <taxon>Alphaproteobacteria</taxon>
        <taxon>Hyphomicrobiales</taxon>
        <taxon>Methylobacteriaceae</taxon>
        <taxon>Methylobacterium</taxon>
    </lineage>
</organism>
<evidence type="ECO:0000313" key="3">
    <source>
        <dbReference type="EMBL" id="VUF15262.1"/>
    </source>
</evidence>
<reference evidence="2" key="2">
    <citation type="journal article" date="2021" name="Front. Microbiol.">
        <title>Comprehensive Comparative Genomics and Phenotyping of Methylobacterium Species.</title>
        <authorList>
            <person name="Alessa O."/>
            <person name="Ogura Y."/>
            <person name="Fujitani Y."/>
            <person name="Takami H."/>
            <person name="Hayashi T."/>
            <person name="Sahin N."/>
            <person name="Tani A."/>
        </authorList>
    </citation>
    <scope>NUCLEOTIDE SEQUENCE</scope>
    <source>
        <strain evidence="2">DSM 22415</strain>
    </source>
</reference>
<evidence type="ECO:0000256" key="1">
    <source>
        <dbReference type="SAM" id="MobiDB-lite"/>
    </source>
</evidence>
<accession>A0A564G5B3</accession>
<sequence length="242" mass="26387">MQRAAGIGSVQRAAVASRAPPRVGRLSGREATASARAGPEPRFPMTENRPSSAAQVTASGRAGSHFVTHEWLISAAFEGRDPAHWNSQPLRDVHAALHQIQARNPVRGSRLGLRRAGHPWRLGLGRHTTQHRRSGDELAAVGRRHQPPQHRDPRQPGQALPLRRGLPDSPSPCREQEGPGGRPGRHRASGQDLREPHRLDRGARHLPALRESLGRVPEGGARHRRQHGGRAPGRGARPPDQT</sequence>
<reference evidence="3 4" key="1">
    <citation type="submission" date="2019-06" db="EMBL/GenBank/DDBJ databases">
        <authorList>
            <person name="Rodrigo-Torres L."/>
            <person name="Arahal R. D."/>
            <person name="Lucena T."/>
        </authorList>
    </citation>
    <scope>NUCLEOTIDE SEQUENCE [LARGE SCALE GENOMIC DNA]</scope>
    <source>
        <strain evidence="3 4">SW08-7</strain>
    </source>
</reference>
<feature type="region of interest" description="Disordered" evidence="1">
    <location>
        <begin position="1"/>
        <end position="52"/>
    </location>
</feature>
<evidence type="ECO:0000313" key="5">
    <source>
        <dbReference type="Proteomes" id="UP001055303"/>
    </source>
</evidence>
<evidence type="ECO:0000313" key="4">
    <source>
        <dbReference type="Proteomes" id="UP000401717"/>
    </source>
</evidence>
<protein>
    <submittedName>
        <fullName evidence="3">Uncharacterized protein</fullName>
    </submittedName>
</protein>
<dbReference type="Proteomes" id="UP000401717">
    <property type="component" value="Unassembled WGS sequence"/>
</dbReference>
<gene>
    <name evidence="2" type="ORF">IFDJLNFL_4848</name>
    <name evidence="3" type="ORF">MTDSW087_04998</name>
</gene>
<feature type="compositionally biased region" description="Low complexity" evidence="1">
    <location>
        <begin position="233"/>
        <end position="242"/>
    </location>
</feature>
<feature type="region of interest" description="Disordered" evidence="1">
    <location>
        <begin position="120"/>
        <end position="242"/>
    </location>
</feature>
<name>A0A564G5B3_9HYPH</name>
<dbReference type="AlphaFoldDB" id="A0A564G5B3"/>
<feature type="compositionally biased region" description="Basic and acidic residues" evidence="1">
    <location>
        <begin position="192"/>
        <end position="203"/>
    </location>
</feature>
<proteinExistence type="predicted"/>